<proteinExistence type="predicted"/>
<name>A0A2K1JZJ5_PHYPA</name>
<organism evidence="1">
    <name type="scientific">Physcomitrium patens</name>
    <name type="common">Spreading-leaved earth moss</name>
    <name type="synonym">Physcomitrella patens</name>
    <dbReference type="NCBI Taxonomy" id="3218"/>
    <lineage>
        <taxon>Eukaryota</taxon>
        <taxon>Viridiplantae</taxon>
        <taxon>Streptophyta</taxon>
        <taxon>Embryophyta</taxon>
        <taxon>Bryophyta</taxon>
        <taxon>Bryophytina</taxon>
        <taxon>Bryopsida</taxon>
        <taxon>Funariidae</taxon>
        <taxon>Funariales</taxon>
        <taxon>Funariaceae</taxon>
        <taxon>Physcomitrium</taxon>
    </lineage>
</organism>
<evidence type="ECO:0000313" key="3">
    <source>
        <dbReference type="Proteomes" id="UP000006727"/>
    </source>
</evidence>
<dbReference type="InParanoid" id="A0A2K1JZJ5"/>
<sequence length="66" mass="7480">MDQGLRTIQLNSDAPYDGAIWCMGPVQSLASNPAEWKWHKIAHLQTTNFFNYSTRHGYCIALADKP</sequence>
<dbReference type="Gramene" id="Pp3c10_18351V3.1">
    <property type="protein sequence ID" value="Pp3c10_18351V3.1"/>
    <property type="gene ID" value="Pp3c10_18351"/>
</dbReference>
<gene>
    <name evidence="1" type="ORF">PHYPA_014060</name>
</gene>
<protein>
    <submittedName>
        <fullName evidence="1 2">Uncharacterized protein</fullName>
    </submittedName>
</protein>
<dbReference type="AlphaFoldDB" id="A0A2K1JZJ5"/>
<dbReference type="EnsemblPlants" id="Pp3c10_18351V3.1">
    <property type="protein sequence ID" value="Pp3c10_18351V3.1"/>
    <property type="gene ID" value="Pp3c10_18351"/>
</dbReference>
<evidence type="ECO:0000313" key="1">
    <source>
        <dbReference type="EMBL" id="PNR46940.1"/>
    </source>
</evidence>
<reference evidence="2" key="3">
    <citation type="submission" date="2020-12" db="UniProtKB">
        <authorList>
            <consortium name="EnsemblPlants"/>
        </authorList>
    </citation>
    <scope>IDENTIFICATION</scope>
</reference>
<evidence type="ECO:0000313" key="2">
    <source>
        <dbReference type="EnsemblPlants" id="Pp3c10_18351V3.1"/>
    </source>
</evidence>
<reference evidence="1 3" key="2">
    <citation type="journal article" date="2018" name="Plant J.">
        <title>The Physcomitrella patens chromosome-scale assembly reveals moss genome structure and evolution.</title>
        <authorList>
            <person name="Lang D."/>
            <person name="Ullrich K.K."/>
            <person name="Murat F."/>
            <person name="Fuchs J."/>
            <person name="Jenkins J."/>
            <person name="Haas F.B."/>
            <person name="Piednoel M."/>
            <person name="Gundlach H."/>
            <person name="Van Bel M."/>
            <person name="Meyberg R."/>
            <person name="Vives C."/>
            <person name="Morata J."/>
            <person name="Symeonidi A."/>
            <person name="Hiss M."/>
            <person name="Muchero W."/>
            <person name="Kamisugi Y."/>
            <person name="Saleh O."/>
            <person name="Blanc G."/>
            <person name="Decker E.L."/>
            <person name="van Gessel N."/>
            <person name="Grimwood J."/>
            <person name="Hayes R.D."/>
            <person name="Graham S.W."/>
            <person name="Gunter L.E."/>
            <person name="McDaniel S.F."/>
            <person name="Hoernstein S.N.W."/>
            <person name="Larsson A."/>
            <person name="Li F.W."/>
            <person name="Perroud P.F."/>
            <person name="Phillips J."/>
            <person name="Ranjan P."/>
            <person name="Rokshar D.S."/>
            <person name="Rothfels C.J."/>
            <person name="Schneider L."/>
            <person name="Shu S."/>
            <person name="Stevenson D.W."/>
            <person name="Thummler F."/>
            <person name="Tillich M."/>
            <person name="Villarreal Aguilar J.C."/>
            <person name="Widiez T."/>
            <person name="Wong G.K."/>
            <person name="Wymore A."/>
            <person name="Zhang Y."/>
            <person name="Zimmer A.D."/>
            <person name="Quatrano R.S."/>
            <person name="Mayer K.F.X."/>
            <person name="Goodstein D."/>
            <person name="Casacuberta J.M."/>
            <person name="Vandepoele K."/>
            <person name="Reski R."/>
            <person name="Cuming A.C."/>
            <person name="Tuskan G.A."/>
            <person name="Maumus F."/>
            <person name="Salse J."/>
            <person name="Schmutz J."/>
            <person name="Rensing S.A."/>
        </authorList>
    </citation>
    <scope>NUCLEOTIDE SEQUENCE [LARGE SCALE GENOMIC DNA]</scope>
    <source>
        <strain evidence="2 3">cv. Gransden 2004</strain>
    </source>
</reference>
<keyword evidence="3" id="KW-1185">Reference proteome</keyword>
<reference evidence="1 3" key="1">
    <citation type="journal article" date="2008" name="Science">
        <title>The Physcomitrella genome reveals evolutionary insights into the conquest of land by plants.</title>
        <authorList>
            <person name="Rensing S."/>
            <person name="Lang D."/>
            <person name="Zimmer A."/>
            <person name="Terry A."/>
            <person name="Salamov A."/>
            <person name="Shapiro H."/>
            <person name="Nishiyama T."/>
            <person name="Perroud P.-F."/>
            <person name="Lindquist E."/>
            <person name="Kamisugi Y."/>
            <person name="Tanahashi T."/>
            <person name="Sakakibara K."/>
            <person name="Fujita T."/>
            <person name="Oishi K."/>
            <person name="Shin-I T."/>
            <person name="Kuroki Y."/>
            <person name="Toyoda A."/>
            <person name="Suzuki Y."/>
            <person name="Hashimoto A."/>
            <person name="Yamaguchi K."/>
            <person name="Sugano A."/>
            <person name="Kohara Y."/>
            <person name="Fujiyama A."/>
            <person name="Anterola A."/>
            <person name="Aoki S."/>
            <person name="Ashton N."/>
            <person name="Barbazuk W.B."/>
            <person name="Barker E."/>
            <person name="Bennetzen J."/>
            <person name="Bezanilla M."/>
            <person name="Blankenship R."/>
            <person name="Cho S.H."/>
            <person name="Dutcher S."/>
            <person name="Estelle M."/>
            <person name="Fawcett J.A."/>
            <person name="Gundlach H."/>
            <person name="Hanada K."/>
            <person name="Heyl A."/>
            <person name="Hicks K.A."/>
            <person name="Hugh J."/>
            <person name="Lohr M."/>
            <person name="Mayer K."/>
            <person name="Melkozernov A."/>
            <person name="Murata T."/>
            <person name="Nelson D."/>
            <person name="Pils B."/>
            <person name="Prigge M."/>
            <person name="Reiss B."/>
            <person name="Renner T."/>
            <person name="Rombauts S."/>
            <person name="Rushton P."/>
            <person name="Sanderfoot A."/>
            <person name="Schween G."/>
            <person name="Shiu S.-H."/>
            <person name="Stueber K."/>
            <person name="Theodoulou F.L."/>
            <person name="Tu H."/>
            <person name="Van de Peer Y."/>
            <person name="Verrier P.J."/>
            <person name="Waters E."/>
            <person name="Wood A."/>
            <person name="Yang L."/>
            <person name="Cove D."/>
            <person name="Cuming A."/>
            <person name="Hasebe M."/>
            <person name="Lucas S."/>
            <person name="Mishler D.B."/>
            <person name="Reski R."/>
            <person name="Grigoriev I."/>
            <person name="Quatrano R.S."/>
            <person name="Boore J.L."/>
        </authorList>
    </citation>
    <scope>NUCLEOTIDE SEQUENCE [LARGE SCALE GENOMIC DNA]</scope>
    <source>
        <strain evidence="2 3">cv. Gransden 2004</strain>
    </source>
</reference>
<dbReference type="Proteomes" id="UP000006727">
    <property type="component" value="Chromosome 10"/>
</dbReference>
<accession>A0A2K1JZJ5</accession>
<dbReference type="EMBL" id="ABEU02000010">
    <property type="protein sequence ID" value="PNR46940.1"/>
    <property type="molecule type" value="Genomic_DNA"/>
</dbReference>